<dbReference type="PANTHER" id="PTHR12957:SF22">
    <property type="entry name" value="INTEGRATOR COMPLEX SUBUNIT 6-LIKE"/>
    <property type="match status" value="1"/>
</dbReference>
<dbReference type="EMBL" id="FR949371">
    <property type="protein sequence ID" value="CDQ99709.1"/>
    <property type="molecule type" value="Genomic_DNA"/>
</dbReference>
<dbReference type="PaxDb" id="8022-A0A060ZDI0"/>
<dbReference type="GO" id="GO:0032039">
    <property type="term" value="C:integrator complex"/>
    <property type="evidence" value="ECO:0007669"/>
    <property type="project" value="TreeGrafter"/>
</dbReference>
<feature type="non-terminal residue" evidence="2">
    <location>
        <position position="1"/>
    </location>
</feature>
<accession>A0A060ZDI0</accession>
<organism evidence="2 3">
    <name type="scientific">Oncorhynchus mykiss</name>
    <name type="common">Rainbow trout</name>
    <name type="synonym">Salmo gairdneri</name>
    <dbReference type="NCBI Taxonomy" id="8022"/>
    <lineage>
        <taxon>Eukaryota</taxon>
        <taxon>Metazoa</taxon>
        <taxon>Chordata</taxon>
        <taxon>Craniata</taxon>
        <taxon>Vertebrata</taxon>
        <taxon>Euteleostomi</taxon>
        <taxon>Actinopterygii</taxon>
        <taxon>Neopterygii</taxon>
        <taxon>Teleostei</taxon>
        <taxon>Protacanthopterygii</taxon>
        <taxon>Salmoniformes</taxon>
        <taxon>Salmonidae</taxon>
        <taxon>Salmoninae</taxon>
        <taxon>Oncorhynchus</taxon>
    </lineage>
</organism>
<dbReference type="Proteomes" id="UP000193380">
    <property type="component" value="Unassembled WGS sequence"/>
</dbReference>
<feature type="region of interest" description="Disordered" evidence="1">
    <location>
        <begin position="1"/>
        <end position="44"/>
    </location>
</feature>
<dbReference type="GO" id="GO:0034472">
    <property type="term" value="P:snRNA 3'-end processing"/>
    <property type="evidence" value="ECO:0007669"/>
    <property type="project" value="TreeGrafter"/>
</dbReference>
<gene>
    <name evidence="2" type="ORF">GSONMT00018553001</name>
</gene>
<reference evidence="2" key="1">
    <citation type="journal article" date="2014" name="Nat. Commun.">
        <title>The rainbow trout genome provides novel insights into evolution after whole-genome duplication in vertebrates.</title>
        <authorList>
            <person name="Berthelot C."/>
            <person name="Brunet F."/>
            <person name="Chalopin D."/>
            <person name="Juanchich A."/>
            <person name="Bernard M."/>
            <person name="Noel B."/>
            <person name="Bento P."/>
            <person name="Da Silva C."/>
            <person name="Labadie K."/>
            <person name="Alberti A."/>
            <person name="Aury J.M."/>
            <person name="Louis A."/>
            <person name="Dehais P."/>
            <person name="Bardou P."/>
            <person name="Montfort J."/>
            <person name="Klopp C."/>
            <person name="Cabau C."/>
            <person name="Gaspin C."/>
            <person name="Thorgaard G.H."/>
            <person name="Boussaha M."/>
            <person name="Quillet E."/>
            <person name="Guyomard R."/>
            <person name="Galiana D."/>
            <person name="Bobe J."/>
            <person name="Volff J.N."/>
            <person name="Genet C."/>
            <person name="Wincker P."/>
            <person name="Jaillon O."/>
            <person name="Roest Crollius H."/>
            <person name="Guiguen Y."/>
        </authorList>
    </citation>
    <scope>NUCLEOTIDE SEQUENCE [LARGE SCALE GENOMIC DNA]</scope>
</reference>
<dbReference type="AlphaFoldDB" id="A0A060ZDI0"/>
<evidence type="ECO:0000256" key="1">
    <source>
        <dbReference type="SAM" id="MobiDB-lite"/>
    </source>
</evidence>
<evidence type="ECO:0000313" key="2">
    <source>
        <dbReference type="EMBL" id="CDQ99709.1"/>
    </source>
</evidence>
<feature type="compositionally biased region" description="Basic and acidic residues" evidence="1">
    <location>
        <begin position="302"/>
        <end position="317"/>
    </location>
</feature>
<feature type="compositionally biased region" description="Gly residues" evidence="1">
    <location>
        <begin position="262"/>
        <end position="274"/>
    </location>
</feature>
<name>A0A060ZDI0_ONCMY</name>
<proteinExistence type="predicted"/>
<feature type="compositionally biased region" description="Basic and acidic residues" evidence="1">
    <location>
        <begin position="19"/>
        <end position="37"/>
    </location>
</feature>
<dbReference type="PANTHER" id="PTHR12957">
    <property type="entry name" value="DEAD/H BOX POLYPEPTIDE 26/DICE1-RELATED"/>
    <property type="match status" value="1"/>
</dbReference>
<dbReference type="InterPro" id="IPR051113">
    <property type="entry name" value="Integrator_subunit6"/>
</dbReference>
<dbReference type="STRING" id="8022.A0A060ZDI0"/>
<feature type="compositionally biased region" description="Acidic residues" evidence="1">
    <location>
        <begin position="326"/>
        <end position="338"/>
    </location>
</feature>
<sequence length="374" mass="40866">TCLSLSLSAGKDGVGSPDRVCREEGSPRDWDKGEEPLQHPVPGPPQDFKQLLQGITGEMSLRLADINFKEFAGFQIALLNKDLKPQAYRNAYDIPRRNLLDQLTRMRSNLLRTTQKLIRGQDEDYLHSIPMVQMGNYQEYLKMMPSPLREIDPDQPKRLHTFGNPFKQDKKGMMIDEADEFVTGPQSKKRGVTGDPNSGAALKRRRSMSPLLRRPQTPPIITNHVVGKGSNGNGVQGQPGIKPIPLHKGAEGNSMLGTENNGEGGVGPESGDGWPGVVVDGERESERPGMCAGDSGEDSGAEEDRLGEGGLDERPPSERQQQSCEGDQEGELEGDENGADQAELEAVTIAPLDGSNAELRTRVIKEVRKPGRSE</sequence>
<protein>
    <submittedName>
        <fullName evidence="2">Uncharacterized protein</fullName>
    </submittedName>
</protein>
<reference evidence="2" key="2">
    <citation type="submission" date="2014-03" db="EMBL/GenBank/DDBJ databases">
        <authorList>
            <person name="Genoscope - CEA"/>
        </authorList>
    </citation>
    <scope>NUCLEOTIDE SEQUENCE</scope>
</reference>
<feature type="region of interest" description="Disordered" evidence="1">
    <location>
        <begin position="183"/>
        <end position="343"/>
    </location>
</feature>
<evidence type="ECO:0000313" key="3">
    <source>
        <dbReference type="Proteomes" id="UP000193380"/>
    </source>
</evidence>